<organism evidence="4 5">
    <name type="scientific">Hamadaea flava</name>
    <dbReference type="NCBI Taxonomy" id="1742688"/>
    <lineage>
        <taxon>Bacteria</taxon>
        <taxon>Bacillati</taxon>
        <taxon>Actinomycetota</taxon>
        <taxon>Actinomycetes</taxon>
        <taxon>Micromonosporales</taxon>
        <taxon>Micromonosporaceae</taxon>
        <taxon>Hamadaea</taxon>
    </lineage>
</organism>
<evidence type="ECO:0000313" key="5">
    <source>
        <dbReference type="Proteomes" id="UP001595816"/>
    </source>
</evidence>
<proteinExistence type="predicted"/>
<accession>A0ABV8LHE1</accession>
<dbReference type="PANTHER" id="PTHR23308">
    <property type="entry name" value="NUCLEAR INHIBITOR OF PROTEIN PHOSPHATASE-1"/>
    <property type="match status" value="1"/>
</dbReference>
<dbReference type="Pfam" id="PF00498">
    <property type="entry name" value="FHA"/>
    <property type="match status" value="1"/>
</dbReference>
<feature type="transmembrane region" description="Helical" evidence="2">
    <location>
        <begin position="495"/>
        <end position="516"/>
    </location>
</feature>
<keyword evidence="2" id="KW-0472">Membrane</keyword>
<sequence length="577" mass="63352">MLCHACHVHLRRDYPYCLHCGTLRKGAKIAEFAAPELRHAGQAYPLVGPVTTIGRTSDNDLILDDPSVSRHHARITRGPEGFVLEDLSSFNGTTVGGRTLHGDRAALNDEMELLFGDVPVRFAQPRSAAVGSKTMVKGTEYTMLAAARQQPEAATATEPLSAVPRRRSGWALKQVPDSRGVEQWVLSNTRTGQYLQLDDRDAFLWTSLDGENSVRDLLFLYADKYGELALPRIEHTLRTFAAIGLVRGLYGQRDPERPPLLKRIGQAIFRALLRLELSVKGLDALVGRMYRAFGWRFFTRTSVVGLWILILGGLYAFFVAQRKQQLFDVGGAGLAGAIVVAAVCLIALAIHESAHALAVKSYGRKVTRGGFMLMMGMPFAFVDTSDMWFGTRWSRIVVTLSGPLSTAAVAGAASVVAAYVPQPVVSGIAFQIAFALYLNTIYNLNPLMPLDGYQALSDALRMPRLREEASAYFTKGIWADLRGGKRPGLKQWGMAAYGMTAVVGMTAFMVMAVFSWRTRLDGMVQKYLPAGFAIPVIVIGLGVLMFPIWFRIYKKVSTLVRRTAAKRSLTEPGEATA</sequence>
<dbReference type="SMART" id="SM00240">
    <property type="entry name" value="FHA"/>
    <property type="match status" value="1"/>
</dbReference>
<evidence type="ECO:0000256" key="1">
    <source>
        <dbReference type="ARBA" id="ARBA00022553"/>
    </source>
</evidence>
<keyword evidence="2" id="KW-1133">Transmembrane helix</keyword>
<dbReference type="InterPro" id="IPR050923">
    <property type="entry name" value="Cell_Proc_Reg/RNA_Proc"/>
</dbReference>
<dbReference type="CDD" id="cd00060">
    <property type="entry name" value="FHA"/>
    <property type="match status" value="1"/>
</dbReference>
<keyword evidence="2" id="KW-0812">Transmembrane</keyword>
<keyword evidence="1" id="KW-0597">Phosphoprotein</keyword>
<dbReference type="InterPro" id="IPR008984">
    <property type="entry name" value="SMAD_FHA_dom_sf"/>
</dbReference>
<dbReference type="EMBL" id="JBHSAY010000003">
    <property type="protein sequence ID" value="MFC4129695.1"/>
    <property type="molecule type" value="Genomic_DNA"/>
</dbReference>
<dbReference type="SUPFAM" id="SSF49879">
    <property type="entry name" value="SMAD/FHA domain"/>
    <property type="match status" value="1"/>
</dbReference>
<comment type="caution">
    <text evidence="4">The sequence shown here is derived from an EMBL/GenBank/DDBJ whole genome shotgun (WGS) entry which is preliminary data.</text>
</comment>
<dbReference type="InterPro" id="IPR000253">
    <property type="entry name" value="FHA_dom"/>
</dbReference>
<feature type="transmembrane region" description="Helical" evidence="2">
    <location>
        <begin position="528"/>
        <end position="552"/>
    </location>
</feature>
<dbReference type="PROSITE" id="PS50006">
    <property type="entry name" value="FHA_DOMAIN"/>
    <property type="match status" value="1"/>
</dbReference>
<protein>
    <submittedName>
        <fullName evidence="4">FHA domain-containing protein</fullName>
    </submittedName>
</protein>
<feature type="transmembrane region" description="Helical" evidence="2">
    <location>
        <begin position="326"/>
        <end position="350"/>
    </location>
</feature>
<feature type="transmembrane region" description="Helical" evidence="2">
    <location>
        <begin position="396"/>
        <end position="419"/>
    </location>
</feature>
<dbReference type="Proteomes" id="UP001595816">
    <property type="component" value="Unassembled WGS sequence"/>
</dbReference>
<feature type="transmembrane region" description="Helical" evidence="2">
    <location>
        <begin position="370"/>
        <end position="389"/>
    </location>
</feature>
<gene>
    <name evidence="4" type="ORF">ACFOZ4_03655</name>
</gene>
<feature type="transmembrane region" description="Helical" evidence="2">
    <location>
        <begin position="297"/>
        <end position="319"/>
    </location>
</feature>
<dbReference type="Gene3D" id="2.60.200.20">
    <property type="match status" value="1"/>
</dbReference>
<keyword evidence="5" id="KW-1185">Reference proteome</keyword>
<feature type="domain" description="FHA" evidence="3">
    <location>
        <begin position="51"/>
        <end position="100"/>
    </location>
</feature>
<evidence type="ECO:0000313" key="4">
    <source>
        <dbReference type="EMBL" id="MFC4129695.1"/>
    </source>
</evidence>
<evidence type="ECO:0000259" key="3">
    <source>
        <dbReference type="PROSITE" id="PS50006"/>
    </source>
</evidence>
<feature type="transmembrane region" description="Helical" evidence="2">
    <location>
        <begin position="425"/>
        <end position="444"/>
    </location>
</feature>
<reference evidence="5" key="1">
    <citation type="journal article" date="2019" name="Int. J. Syst. Evol. Microbiol.">
        <title>The Global Catalogue of Microorganisms (GCM) 10K type strain sequencing project: providing services to taxonomists for standard genome sequencing and annotation.</title>
        <authorList>
            <consortium name="The Broad Institute Genomics Platform"/>
            <consortium name="The Broad Institute Genome Sequencing Center for Infectious Disease"/>
            <person name="Wu L."/>
            <person name="Ma J."/>
        </authorList>
    </citation>
    <scope>NUCLEOTIDE SEQUENCE [LARGE SCALE GENOMIC DNA]</scope>
    <source>
        <strain evidence="5">CGMCC 4.7289</strain>
    </source>
</reference>
<evidence type="ECO:0000256" key="2">
    <source>
        <dbReference type="SAM" id="Phobius"/>
    </source>
</evidence>
<name>A0ABV8LHE1_9ACTN</name>